<gene>
    <name evidence="5" type="ORF">SAMN00790413_03763</name>
</gene>
<dbReference type="Proteomes" id="UP000192582">
    <property type="component" value="Unassembled WGS sequence"/>
</dbReference>
<dbReference type="GO" id="GO:0005525">
    <property type="term" value="F:GTP binding"/>
    <property type="evidence" value="ECO:0007669"/>
    <property type="project" value="UniProtKB-KW"/>
</dbReference>
<dbReference type="PANTHER" id="PTHR42708:SF1">
    <property type="entry name" value="GLIDING MOTILITY PROTEIN MGLA"/>
    <property type="match status" value="1"/>
</dbReference>
<keyword evidence="4" id="KW-0342">GTP-binding</keyword>
<dbReference type="PANTHER" id="PTHR42708">
    <property type="entry name" value="ATP/GTP-BINDING PROTEIN-RELATED"/>
    <property type="match status" value="1"/>
</dbReference>
<proteinExistence type="inferred from homology"/>
<dbReference type="CDD" id="cd00882">
    <property type="entry name" value="Ras_like_GTPase"/>
    <property type="match status" value="1"/>
</dbReference>
<dbReference type="Pfam" id="PF03029">
    <property type="entry name" value="ATP_bind_1"/>
    <property type="match status" value="1"/>
</dbReference>
<dbReference type="GO" id="GO:0016787">
    <property type="term" value="F:hydrolase activity"/>
    <property type="evidence" value="ECO:0007669"/>
    <property type="project" value="UniProtKB-KW"/>
</dbReference>
<comment type="similarity">
    <text evidence="1">Belongs to the GPN-loop GTPase family.</text>
</comment>
<evidence type="ECO:0000313" key="6">
    <source>
        <dbReference type="Proteomes" id="UP000192582"/>
    </source>
</evidence>
<dbReference type="SUPFAM" id="SSF52540">
    <property type="entry name" value="P-loop containing nucleoside triphosphate hydrolases"/>
    <property type="match status" value="1"/>
</dbReference>
<keyword evidence="3" id="KW-0378">Hydrolase</keyword>
<accession>A0A1W1UZ21</accession>
<dbReference type="STRING" id="695939.SAMN00790413_03763"/>
<protein>
    <recommendedName>
        <fullName evidence="7">GTPase</fullName>
    </recommendedName>
</protein>
<dbReference type="InterPro" id="IPR004130">
    <property type="entry name" value="Gpn"/>
</dbReference>
<name>A0A1W1UZ21_9DEIO</name>
<dbReference type="InterPro" id="IPR052705">
    <property type="entry name" value="Gliding_Motility_GTPase"/>
</dbReference>
<evidence type="ECO:0000256" key="3">
    <source>
        <dbReference type="ARBA" id="ARBA00022801"/>
    </source>
</evidence>
<sequence length="193" mass="20859">MTMPGDPAFHAPLKLVVSGPVGAGKTTFVQTLSQTPVVATEAEASEDIGKRNTTVAFDFGTLNLGGHELHLYGTPGQDRFSFMWEVLCEGALGLVLLVAGDRPQDFLAARNILEFITSRIPVPFLVGVTHQDQPRVWQPEDVALYFGLPEHQAVGINATDLQQSQLLLTRLLELTLASPSVLNPAAAFERNPT</sequence>
<dbReference type="EMBL" id="FWWU01000008">
    <property type="protein sequence ID" value="SMB86316.1"/>
    <property type="molecule type" value="Genomic_DNA"/>
</dbReference>
<keyword evidence="6" id="KW-1185">Reference proteome</keyword>
<dbReference type="AlphaFoldDB" id="A0A1W1UZ21"/>
<evidence type="ECO:0000313" key="5">
    <source>
        <dbReference type="EMBL" id="SMB86316.1"/>
    </source>
</evidence>
<evidence type="ECO:0000256" key="4">
    <source>
        <dbReference type="ARBA" id="ARBA00023134"/>
    </source>
</evidence>
<dbReference type="Gene3D" id="3.40.50.300">
    <property type="entry name" value="P-loop containing nucleotide triphosphate hydrolases"/>
    <property type="match status" value="1"/>
</dbReference>
<evidence type="ECO:0008006" key="7">
    <source>
        <dbReference type="Google" id="ProtNLM"/>
    </source>
</evidence>
<evidence type="ECO:0000256" key="2">
    <source>
        <dbReference type="ARBA" id="ARBA00022741"/>
    </source>
</evidence>
<dbReference type="InterPro" id="IPR027417">
    <property type="entry name" value="P-loop_NTPase"/>
</dbReference>
<reference evidence="5 6" key="1">
    <citation type="submission" date="2017-04" db="EMBL/GenBank/DDBJ databases">
        <authorList>
            <person name="Afonso C.L."/>
            <person name="Miller P.J."/>
            <person name="Scott M.A."/>
            <person name="Spackman E."/>
            <person name="Goraichik I."/>
            <person name="Dimitrov K.M."/>
            <person name="Suarez D.L."/>
            <person name="Swayne D.E."/>
        </authorList>
    </citation>
    <scope>NUCLEOTIDE SEQUENCE [LARGE SCALE GENOMIC DNA]</scope>
    <source>
        <strain evidence="5 6">KR-140</strain>
    </source>
</reference>
<keyword evidence="2" id="KW-0547">Nucleotide-binding</keyword>
<evidence type="ECO:0000256" key="1">
    <source>
        <dbReference type="ARBA" id="ARBA00005290"/>
    </source>
</evidence>
<organism evidence="5 6">
    <name type="scientific">Deinococcus hopiensis KR-140</name>
    <dbReference type="NCBI Taxonomy" id="695939"/>
    <lineage>
        <taxon>Bacteria</taxon>
        <taxon>Thermotogati</taxon>
        <taxon>Deinococcota</taxon>
        <taxon>Deinococci</taxon>
        <taxon>Deinococcales</taxon>
        <taxon>Deinococcaceae</taxon>
        <taxon>Deinococcus</taxon>
    </lineage>
</organism>